<dbReference type="RefSeq" id="WP_109939668.1">
    <property type="nucleotide sequence ID" value="NZ_CP176366.1"/>
</dbReference>
<evidence type="ECO:0000256" key="1">
    <source>
        <dbReference type="SAM" id="Phobius"/>
    </source>
</evidence>
<sequence length="184" mass="20484">MNRTALITLEIIIISIVLMFIIGTYCASGFYYDALIWVLLIALGFGAFYGLKKHNTPTVRRIIAILAVIALGISFAGILIDVPLLPATPAMGLTMSMVLILLHWRMKNQDSDAGMQDERSLRIGTYGISCSWYLTYVMVIFLSVAISFGGMQISANTVLLVFIIMMPVSTILFQYYFNKKGDVY</sequence>
<feature type="transmembrane region" description="Helical" evidence="1">
    <location>
        <begin position="31"/>
        <end position="50"/>
    </location>
</feature>
<comment type="caution">
    <text evidence="2">The sequence shown here is derived from an EMBL/GenBank/DDBJ whole genome shotgun (WGS) entry which is preliminary data.</text>
</comment>
<dbReference type="OrthoDB" id="112348at2157"/>
<reference evidence="2 3" key="1">
    <citation type="submission" date="2018-05" db="EMBL/GenBank/DDBJ databases">
        <title>Draft genome of Methanospirillum stamsii Pt1.</title>
        <authorList>
            <person name="Dueholm M.S."/>
            <person name="Nielsen P.H."/>
            <person name="Bakmann L.F."/>
            <person name="Otzen D.E."/>
        </authorList>
    </citation>
    <scope>NUCLEOTIDE SEQUENCE [LARGE SCALE GENOMIC DNA]</scope>
    <source>
        <strain evidence="2 3">Pt1</strain>
    </source>
</reference>
<keyword evidence="1" id="KW-0812">Transmembrane</keyword>
<evidence type="ECO:0000313" key="2">
    <source>
        <dbReference type="EMBL" id="PWR75603.1"/>
    </source>
</evidence>
<feature type="transmembrane region" description="Helical" evidence="1">
    <location>
        <begin position="62"/>
        <end position="80"/>
    </location>
</feature>
<feature type="transmembrane region" description="Helical" evidence="1">
    <location>
        <begin position="158"/>
        <end position="177"/>
    </location>
</feature>
<gene>
    <name evidence="2" type="ORF">DLD82_03195</name>
</gene>
<keyword evidence="1" id="KW-1133">Transmembrane helix</keyword>
<evidence type="ECO:0000313" key="3">
    <source>
        <dbReference type="Proteomes" id="UP000245934"/>
    </source>
</evidence>
<dbReference type="GeneID" id="97609365"/>
<protein>
    <submittedName>
        <fullName evidence="2">Uncharacterized protein</fullName>
    </submittedName>
</protein>
<dbReference type="AlphaFoldDB" id="A0A2V2NJT7"/>
<feature type="transmembrane region" description="Helical" evidence="1">
    <location>
        <begin position="7"/>
        <end position="25"/>
    </location>
</feature>
<feature type="transmembrane region" description="Helical" evidence="1">
    <location>
        <begin position="125"/>
        <end position="146"/>
    </location>
</feature>
<keyword evidence="1" id="KW-0472">Membrane</keyword>
<proteinExistence type="predicted"/>
<dbReference type="Proteomes" id="UP000245934">
    <property type="component" value="Unassembled WGS sequence"/>
</dbReference>
<organism evidence="2 3">
    <name type="scientific">Methanospirillum stamsii</name>
    <dbReference type="NCBI Taxonomy" id="1277351"/>
    <lineage>
        <taxon>Archaea</taxon>
        <taxon>Methanobacteriati</taxon>
        <taxon>Methanobacteriota</taxon>
        <taxon>Stenosarchaea group</taxon>
        <taxon>Methanomicrobia</taxon>
        <taxon>Methanomicrobiales</taxon>
        <taxon>Methanospirillaceae</taxon>
        <taxon>Methanospirillum</taxon>
    </lineage>
</organism>
<feature type="transmembrane region" description="Helical" evidence="1">
    <location>
        <begin position="86"/>
        <end position="104"/>
    </location>
</feature>
<dbReference type="EMBL" id="QGMZ01000008">
    <property type="protein sequence ID" value="PWR75603.1"/>
    <property type="molecule type" value="Genomic_DNA"/>
</dbReference>
<keyword evidence="3" id="KW-1185">Reference proteome</keyword>
<name>A0A2V2NJT7_9EURY</name>
<accession>A0A2V2NJT7</accession>